<dbReference type="PANTHER" id="PTHR37459">
    <property type="match status" value="1"/>
</dbReference>
<dbReference type="AlphaFoldDB" id="A0A540VD10"/>
<evidence type="ECO:0000256" key="1">
    <source>
        <dbReference type="ARBA" id="ARBA00023118"/>
    </source>
</evidence>
<dbReference type="InParanoid" id="A0A540VD10"/>
<name>A0A540VD10_9CHLR</name>
<keyword evidence="1" id="KW-0051">Antiviral defense</keyword>
<organism evidence="3 4">
    <name type="scientific">Litorilinea aerophila</name>
    <dbReference type="NCBI Taxonomy" id="1204385"/>
    <lineage>
        <taxon>Bacteria</taxon>
        <taxon>Bacillati</taxon>
        <taxon>Chloroflexota</taxon>
        <taxon>Caldilineae</taxon>
        <taxon>Caldilineales</taxon>
        <taxon>Caldilineaceae</taxon>
        <taxon>Litorilinea</taxon>
    </lineage>
</organism>
<gene>
    <name evidence="3" type="ORF">FKZ61_15445</name>
</gene>
<comment type="caution">
    <text evidence="3">The sequence shown here is derived from an EMBL/GenBank/DDBJ whole genome shotgun (WGS) entry which is preliminary data.</text>
</comment>
<dbReference type="Proteomes" id="UP000317371">
    <property type="component" value="Unassembled WGS sequence"/>
</dbReference>
<accession>A0A540VD10</accession>
<dbReference type="EMBL" id="VIGC01000021">
    <property type="protein sequence ID" value="TQE94656.1"/>
    <property type="molecule type" value="Genomic_DNA"/>
</dbReference>
<evidence type="ECO:0000313" key="3">
    <source>
        <dbReference type="EMBL" id="TQE94656.1"/>
    </source>
</evidence>
<dbReference type="GO" id="GO:0051607">
    <property type="term" value="P:defense response to virus"/>
    <property type="evidence" value="ECO:0007669"/>
    <property type="project" value="UniProtKB-KW"/>
</dbReference>
<dbReference type="InterPro" id="IPR010154">
    <property type="entry name" value="CRISPR-assoc_Cas7/Cst2/DevR"/>
</dbReference>
<dbReference type="InterPro" id="IPR052681">
    <property type="entry name" value="CRISPR-Cas7/Cst2/DevR"/>
</dbReference>
<sequence>MTTIYNLSISAKAILNLHSLNNEGGEGNQTQTRMVNIIGEDGRMHNVNAISGDMLKHIQAEHLYHISRERGLPLCAACQIFDANRMSADPDFQQWIRAEKPTPVQVVDRLLTCTLDDLEGNLITEGNQSVPRKSVVEFGWAVGIPEAVTTDQYFHVKYDPDRREIPTEKAERSGNLGQAIFHRPASSGQYAIVCNVEAHRIGYNDISQKYTLDEEERQARLAALLESLLYAFVQPNGAMRNTQNPHIVDVMGAVAYSTGPAPAPLVSPLNSRFDQQIGQIAQALNQIHEGRVQVASFGSLAELAEILQALLKDGRPHALTV</sequence>
<protein>
    <submittedName>
        <fullName evidence="3">DevR family CRISPR-associated autoregulator</fullName>
    </submittedName>
</protein>
<dbReference type="NCBIfam" id="TIGR01875">
    <property type="entry name" value="cas_MJ0381"/>
    <property type="match status" value="1"/>
</dbReference>
<reference evidence="3 4" key="1">
    <citation type="submission" date="2019-06" db="EMBL/GenBank/DDBJ databases">
        <title>Genome sequence of Litorilinea aerophila BAA-2444.</title>
        <authorList>
            <person name="Maclea K.S."/>
            <person name="Maurais E.G."/>
            <person name="Iannazzi L.C."/>
        </authorList>
    </citation>
    <scope>NUCLEOTIDE SEQUENCE [LARGE SCALE GENOMIC DNA]</scope>
    <source>
        <strain evidence="3 4">ATCC BAA-2444</strain>
    </source>
</reference>
<keyword evidence="4" id="KW-1185">Reference proteome</keyword>
<evidence type="ECO:0000256" key="2">
    <source>
        <dbReference type="ARBA" id="ARBA00025626"/>
    </source>
</evidence>
<dbReference type="RefSeq" id="WP_141611048.1">
    <property type="nucleotide sequence ID" value="NZ_VIGC02000021.1"/>
</dbReference>
<proteinExistence type="predicted"/>
<dbReference type="Pfam" id="PF01905">
    <property type="entry name" value="DevR"/>
    <property type="match status" value="1"/>
</dbReference>
<comment type="function">
    <text evidence="2">CRISPR (clustered regularly interspaced short palindromic repeat) is an adaptive immune system that provides protection against mobile genetic elements (viruses, transposable elements and conjugative plasmids). CRISPR clusters contain spacers, sequences complementary to antecedent mobile elements, and target invading nucleic acids. CRISPR clusters are transcribed and processed into CRISPR RNA (crRNA).</text>
</comment>
<evidence type="ECO:0000313" key="4">
    <source>
        <dbReference type="Proteomes" id="UP000317371"/>
    </source>
</evidence>
<dbReference type="PANTHER" id="PTHR37459:SF1">
    <property type="entry name" value="CRISPR-ASSOCIATED PROTEIN CAS7_CST2_DEVR"/>
    <property type="match status" value="1"/>
</dbReference>
<dbReference type="OrthoDB" id="9811783at2"/>